<dbReference type="SUPFAM" id="SSF56801">
    <property type="entry name" value="Acetyl-CoA synthetase-like"/>
    <property type="match status" value="1"/>
</dbReference>
<evidence type="ECO:0000256" key="2">
    <source>
        <dbReference type="ARBA" id="ARBA00022598"/>
    </source>
</evidence>
<feature type="domain" description="AMP-binding enzyme C-terminal" evidence="4">
    <location>
        <begin position="303"/>
        <end position="373"/>
    </location>
</feature>
<gene>
    <name evidence="5" type="ORF">ACFQB0_03330</name>
</gene>
<accession>A0ABW1VBM0</accession>
<keyword evidence="2" id="KW-0436">Ligase</keyword>
<reference evidence="6" key="1">
    <citation type="journal article" date="2019" name="Int. J. Syst. Evol. Microbiol.">
        <title>The Global Catalogue of Microorganisms (GCM) 10K type strain sequencing project: providing services to taxonomists for standard genome sequencing and annotation.</title>
        <authorList>
            <consortium name="The Broad Institute Genomics Platform"/>
            <consortium name="The Broad Institute Genome Sequencing Center for Infectious Disease"/>
            <person name="Wu L."/>
            <person name="Ma J."/>
        </authorList>
    </citation>
    <scope>NUCLEOTIDE SEQUENCE [LARGE SCALE GENOMIC DNA]</scope>
    <source>
        <strain evidence="6">CCUG 43304</strain>
    </source>
</reference>
<protein>
    <submittedName>
        <fullName evidence="5">AMP-binding protein</fullName>
    </submittedName>
</protein>
<feature type="domain" description="AMP-dependent synthetase/ligase" evidence="3">
    <location>
        <begin position="86"/>
        <end position="250"/>
    </location>
</feature>
<name>A0ABW1VBM0_9MICO</name>
<evidence type="ECO:0000259" key="3">
    <source>
        <dbReference type="Pfam" id="PF00501"/>
    </source>
</evidence>
<keyword evidence="6" id="KW-1185">Reference proteome</keyword>
<dbReference type="Pfam" id="PF00501">
    <property type="entry name" value="AMP-binding"/>
    <property type="match status" value="1"/>
</dbReference>
<dbReference type="Gene3D" id="3.30.300.30">
    <property type="match status" value="1"/>
</dbReference>
<organism evidence="5 6">
    <name type="scientific">Luethyella okanaganae</name>
    <dbReference type="NCBI Taxonomy" id="69372"/>
    <lineage>
        <taxon>Bacteria</taxon>
        <taxon>Bacillati</taxon>
        <taxon>Actinomycetota</taxon>
        <taxon>Actinomycetes</taxon>
        <taxon>Micrococcales</taxon>
        <taxon>Microbacteriaceae</taxon>
        <taxon>Luethyella</taxon>
    </lineage>
</organism>
<dbReference type="Proteomes" id="UP001596306">
    <property type="component" value="Unassembled WGS sequence"/>
</dbReference>
<dbReference type="InterPro" id="IPR025110">
    <property type="entry name" value="AMP-bd_C"/>
</dbReference>
<comment type="similarity">
    <text evidence="1">Belongs to the ATP-dependent AMP-binding enzyme family.</text>
</comment>
<dbReference type="InterPro" id="IPR042099">
    <property type="entry name" value="ANL_N_sf"/>
</dbReference>
<evidence type="ECO:0000256" key="1">
    <source>
        <dbReference type="ARBA" id="ARBA00006432"/>
    </source>
</evidence>
<dbReference type="Pfam" id="PF13193">
    <property type="entry name" value="AMP-binding_C"/>
    <property type="match status" value="1"/>
</dbReference>
<dbReference type="Gene3D" id="3.40.50.12780">
    <property type="entry name" value="N-terminal domain of ligase-like"/>
    <property type="match status" value="1"/>
</dbReference>
<evidence type="ECO:0000313" key="6">
    <source>
        <dbReference type="Proteomes" id="UP001596306"/>
    </source>
</evidence>
<evidence type="ECO:0000313" key="5">
    <source>
        <dbReference type="EMBL" id="MFC6355143.1"/>
    </source>
</evidence>
<dbReference type="PROSITE" id="PS00455">
    <property type="entry name" value="AMP_BINDING"/>
    <property type="match status" value="1"/>
</dbReference>
<comment type="caution">
    <text evidence="5">The sequence shown here is derived from an EMBL/GenBank/DDBJ whole genome shotgun (WGS) entry which is preliminary data.</text>
</comment>
<dbReference type="InterPro" id="IPR045851">
    <property type="entry name" value="AMP-bd_C_sf"/>
</dbReference>
<evidence type="ECO:0000259" key="4">
    <source>
        <dbReference type="Pfam" id="PF13193"/>
    </source>
</evidence>
<dbReference type="EMBL" id="JBHSTP010000001">
    <property type="protein sequence ID" value="MFC6355143.1"/>
    <property type="molecule type" value="Genomic_DNA"/>
</dbReference>
<dbReference type="InterPro" id="IPR000873">
    <property type="entry name" value="AMP-dep_synth/lig_dom"/>
</dbReference>
<dbReference type="InterPro" id="IPR020845">
    <property type="entry name" value="AMP-binding_CS"/>
</dbReference>
<dbReference type="PANTHER" id="PTHR43201:SF5">
    <property type="entry name" value="MEDIUM-CHAIN ACYL-COA LIGASE ACSF2, MITOCHONDRIAL"/>
    <property type="match status" value="1"/>
</dbReference>
<dbReference type="PANTHER" id="PTHR43201">
    <property type="entry name" value="ACYL-COA SYNTHETASE"/>
    <property type="match status" value="1"/>
</dbReference>
<proteinExistence type="inferred from homology"/>
<dbReference type="RefSeq" id="WP_386727560.1">
    <property type="nucleotide sequence ID" value="NZ_JBHSTP010000001.1"/>
</dbReference>
<sequence length="400" mass="41618">MGGWLGGADDDIAVAMTDHAIGYAELRSLVAELELPSEGVVEAHDPDPVRMLALVLASLARGRPVLVSNPDDPAVPPSELPVGAGLLLRTSGSSGLARTVARTAASWTASFVPFARITGVTSHDTVMPTGPLHVSMHLFAALHTLWLGGCVSDDVRRATVAHCTPTMLDRLLSSPGQLRRAVVAGAALSGRAAAAATTAGIDIVEYYGAAELSFVAADRDRGGLRAFPGVDVAVRDGTLWVRSPYLSLGYVDAAVSGPFRHDETGFSTVGDLAELDADGRIRIRGRGTAAITTAGTTIVSEDVERVLETLPGVRTAAVIGEAHPVLGESVLAVLELDDPSVDPRAAAREHLAAAELPRRWLVVDAVPRTESGKIAKGELTARLADGRLPSRRVGNGDVDG</sequence>